<evidence type="ECO:0000256" key="7">
    <source>
        <dbReference type="RuleBase" id="RU363032"/>
    </source>
</evidence>
<protein>
    <submittedName>
        <fullName evidence="10">Sugar ABC transporter permease</fullName>
    </submittedName>
</protein>
<evidence type="ECO:0000313" key="10">
    <source>
        <dbReference type="EMBL" id="RAW15566.1"/>
    </source>
</evidence>
<evidence type="ECO:0000256" key="8">
    <source>
        <dbReference type="SAM" id="MobiDB-lite"/>
    </source>
</evidence>
<keyword evidence="4 7" id="KW-0812">Transmembrane</keyword>
<name>A0A329QU67_9ACTN</name>
<dbReference type="EMBL" id="QMIG01000005">
    <property type="protein sequence ID" value="RAW15566.1"/>
    <property type="molecule type" value="Genomic_DNA"/>
</dbReference>
<keyword evidence="6 7" id="KW-0472">Membrane</keyword>
<evidence type="ECO:0000256" key="5">
    <source>
        <dbReference type="ARBA" id="ARBA00022989"/>
    </source>
</evidence>
<dbReference type="Pfam" id="PF00528">
    <property type="entry name" value="BPD_transp_1"/>
    <property type="match status" value="1"/>
</dbReference>
<dbReference type="AlphaFoldDB" id="A0A329QU67"/>
<keyword evidence="3" id="KW-1003">Cell membrane</keyword>
<dbReference type="PROSITE" id="PS50928">
    <property type="entry name" value="ABC_TM1"/>
    <property type="match status" value="1"/>
</dbReference>
<keyword evidence="2 7" id="KW-0813">Transport</keyword>
<reference evidence="10 11" key="1">
    <citation type="submission" date="2018-06" db="EMBL/GenBank/DDBJ databases">
        <title>Phytoactinopolyspora halophila sp. nov., a novel halophilic actinomycete isolated from a saline soil in China.</title>
        <authorList>
            <person name="Tang S.-K."/>
        </authorList>
    </citation>
    <scope>NUCLEOTIDE SEQUENCE [LARGE SCALE GENOMIC DNA]</scope>
    <source>
        <strain evidence="10 11">YIM 96934</strain>
    </source>
</reference>
<evidence type="ECO:0000256" key="4">
    <source>
        <dbReference type="ARBA" id="ARBA00022692"/>
    </source>
</evidence>
<feature type="region of interest" description="Disordered" evidence="8">
    <location>
        <begin position="1"/>
        <end position="37"/>
    </location>
</feature>
<keyword evidence="11" id="KW-1185">Reference proteome</keyword>
<feature type="transmembrane region" description="Helical" evidence="7">
    <location>
        <begin position="303"/>
        <end position="322"/>
    </location>
</feature>
<feature type="transmembrane region" description="Helical" evidence="7">
    <location>
        <begin position="253"/>
        <end position="274"/>
    </location>
</feature>
<comment type="caution">
    <text evidence="10">The sequence shown here is derived from an EMBL/GenBank/DDBJ whole genome shotgun (WGS) entry which is preliminary data.</text>
</comment>
<comment type="subcellular location">
    <subcellularLocation>
        <location evidence="1 7">Cell membrane</location>
        <topology evidence="1 7">Multi-pass membrane protein</topology>
    </subcellularLocation>
</comment>
<accession>A0A329QU67</accession>
<sequence length="331" mass="36475">MPRSSTSPRSRGSSVTRTSPTDQEPDEQPVVETAPKRRRLDEDAAGLGRTRASAFVAPALVLIGIFLVFPALWTLYLGVTNWQLTGLAAAEPEFVGLDNYIDALTNDRFLDSVFRTLVFVLGSALIGQMVLGFTIAWLMRTAGKTLRGIVETLVLMGWILPASVIAWLWLVLLDRREGTLNSLLGTGETAWLLEYPMQSIIAFNIFNGTAFAMLLFSSALASIPPSQLETARMSGAGTWATLRDVVFPNIRGHILTVMLLVTLWTFNVFTPFLLTQGGPGQETEIFPVLIYRMALETGQLGRGAAFSLIMIVINLAIALIYLRVLRERRQK</sequence>
<comment type="similarity">
    <text evidence="7">Belongs to the binding-protein-dependent transport system permease family.</text>
</comment>
<dbReference type="GO" id="GO:0005886">
    <property type="term" value="C:plasma membrane"/>
    <property type="evidence" value="ECO:0007669"/>
    <property type="project" value="UniProtKB-SubCell"/>
</dbReference>
<evidence type="ECO:0000259" key="9">
    <source>
        <dbReference type="PROSITE" id="PS50928"/>
    </source>
</evidence>
<gene>
    <name evidence="10" type="ORF">DPM12_07855</name>
</gene>
<dbReference type="InterPro" id="IPR035906">
    <property type="entry name" value="MetI-like_sf"/>
</dbReference>
<evidence type="ECO:0000313" key="11">
    <source>
        <dbReference type="Proteomes" id="UP000250462"/>
    </source>
</evidence>
<dbReference type="Proteomes" id="UP000250462">
    <property type="component" value="Unassembled WGS sequence"/>
</dbReference>
<dbReference type="PANTHER" id="PTHR43005">
    <property type="entry name" value="BLR7065 PROTEIN"/>
    <property type="match status" value="1"/>
</dbReference>
<dbReference type="Gene3D" id="1.10.3720.10">
    <property type="entry name" value="MetI-like"/>
    <property type="match status" value="1"/>
</dbReference>
<dbReference type="SUPFAM" id="SSF161098">
    <property type="entry name" value="MetI-like"/>
    <property type="match status" value="1"/>
</dbReference>
<evidence type="ECO:0000256" key="2">
    <source>
        <dbReference type="ARBA" id="ARBA00022448"/>
    </source>
</evidence>
<feature type="transmembrane region" description="Helical" evidence="7">
    <location>
        <begin position="200"/>
        <end position="223"/>
    </location>
</feature>
<feature type="domain" description="ABC transmembrane type-1" evidence="9">
    <location>
        <begin position="114"/>
        <end position="321"/>
    </location>
</feature>
<dbReference type="GO" id="GO:0055085">
    <property type="term" value="P:transmembrane transport"/>
    <property type="evidence" value="ECO:0007669"/>
    <property type="project" value="InterPro"/>
</dbReference>
<keyword evidence="5 7" id="KW-1133">Transmembrane helix</keyword>
<evidence type="ECO:0000256" key="3">
    <source>
        <dbReference type="ARBA" id="ARBA00022475"/>
    </source>
</evidence>
<dbReference type="OrthoDB" id="9804439at2"/>
<evidence type="ECO:0000256" key="1">
    <source>
        <dbReference type="ARBA" id="ARBA00004651"/>
    </source>
</evidence>
<feature type="transmembrane region" description="Helical" evidence="7">
    <location>
        <begin position="117"/>
        <end position="138"/>
    </location>
</feature>
<dbReference type="CDD" id="cd06261">
    <property type="entry name" value="TM_PBP2"/>
    <property type="match status" value="1"/>
</dbReference>
<proteinExistence type="inferred from homology"/>
<feature type="transmembrane region" description="Helical" evidence="7">
    <location>
        <begin position="150"/>
        <end position="172"/>
    </location>
</feature>
<dbReference type="PANTHER" id="PTHR43005:SF1">
    <property type="entry name" value="SPERMIDINE_PUTRESCINE TRANSPORT SYSTEM PERMEASE PROTEIN"/>
    <property type="match status" value="1"/>
</dbReference>
<organism evidence="10 11">
    <name type="scientific">Phytoactinopolyspora halophila</name>
    <dbReference type="NCBI Taxonomy" id="1981511"/>
    <lineage>
        <taxon>Bacteria</taxon>
        <taxon>Bacillati</taxon>
        <taxon>Actinomycetota</taxon>
        <taxon>Actinomycetes</taxon>
        <taxon>Jiangellales</taxon>
        <taxon>Jiangellaceae</taxon>
        <taxon>Phytoactinopolyspora</taxon>
    </lineage>
</organism>
<feature type="compositionally biased region" description="Low complexity" evidence="8">
    <location>
        <begin position="1"/>
        <end position="21"/>
    </location>
</feature>
<feature type="transmembrane region" description="Helical" evidence="7">
    <location>
        <begin position="55"/>
        <end position="76"/>
    </location>
</feature>
<evidence type="ECO:0000256" key="6">
    <source>
        <dbReference type="ARBA" id="ARBA00023136"/>
    </source>
</evidence>
<dbReference type="InterPro" id="IPR000515">
    <property type="entry name" value="MetI-like"/>
</dbReference>